<evidence type="ECO:0000313" key="3">
    <source>
        <dbReference type="EMBL" id="KAL1899138.1"/>
    </source>
</evidence>
<feature type="transmembrane region" description="Helical" evidence="2">
    <location>
        <begin position="304"/>
        <end position="329"/>
    </location>
</feature>
<name>A0ABR3ZEQ2_9PEZI</name>
<feature type="region of interest" description="Disordered" evidence="1">
    <location>
        <begin position="397"/>
        <end position="481"/>
    </location>
</feature>
<feature type="transmembrane region" description="Helical" evidence="2">
    <location>
        <begin position="236"/>
        <end position="257"/>
    </location>
</feature>
<dbReference type="EMBL" id="JAWCUI010000013">
    <property type="protein sequence ID" value="KAL1899138.1"/>
    <property type="molecule type" value="Genomic_DNA"/>
</dbReference>
<sequence>MPPPTKEELLDFSRFDINAILRGAQLTLVGAQRALQNPNLWTTQHYRQAAIAVACGIAIRVLIEIPIVAVKISLWFLSFVVRLDTVTWDDALSDGLRFLQEYVLQVPLFLMTFMRHITPAMDELFMQSLQWVDYTYAQKHARDEAATTLVDPRHRYYENLRSYAQVSGKYQSTSSSSSSSPSAAINDKLDKLSPGKKSAARFLWRFGRKAAISLAVFALSYVPIIGRFVLPATSFYTFHRAVGLGPAALIFGTGLFLPRRYLIVFLQTYYGQRSLMRELLGPYFSRVHFSAKQKRNWFSSREGILFGFGAGFYVLLRVPLVGVLIYGIAEASTAYLVTKITDPPPGQEAVAAPSSKATGAMVTSFAESQQTWHNKKAFLELALDNLDAIQHQHRTGQTGVAAFSADPDRPIGGAGSGSSSKSSHIQVDIPVQAKPSPAERQSAAATGANFGSDDPDRPNVQQRFQAGSSINDAEPPPPYST</sequence>
<dbReference type="PANTHER" id="PTHR38421">
    <property type="entry name" value="TRANSMEMBRANE PROTEIN USGS"/>
    <property type="match status" value="1"/>
</dbReference>
<protein>
    <recommendedName>
        <fullName evidence="5">Transmembrane protein</fullName>
    </recommendedName>
</protein>
<evidence type="ECO:0000313" key="4">
    <source>
        <dbReference type="Proteomes" id="UP001583186"/>
    </source>
</evidence>
<keyword evidence="2" id="KW-1133">Transmembrane helix</keyword>
<evidence type="ECO:0000256" key="1">
    <source>
        <dbReference type="SAM" id="MobiDB-lite"/>
    </source>
</evidence>
<proteinExistence type="predicted"/>
<keyword evidence="2" id="KW-0812">Transmembrane</keyword>
<comment type="caution">
    <text evidence="3">The sequence shown here is derived from an EMBL/GenBank/DDBJ whole genome shotgun (WGS) entry which is preliminary data.</text>
</comment>
<keyword evidence="4" id="KW-1185">Reference proteome</keyword>
<accession>A0ABR3ZEQ2</accession>
<reference evidence="3 4" key="1">
    <citation type="journal article" date="2024" name="IMA Fungus">
        <title>IMA Genome - F19 : A genome assembly and annotation guide to empower mycologists, including annotated draft genome sequences of Ceratocystis pirilliformis, Diaporthe australafricana, Fusarium ophioides, Paecilomyces lecythidis, and Sporothrix stenoceras.</title>
        <authorList>
            <person name="Aylward J."/>
            <person name="Wilson A.M."/>
            <person name="Visagie C.M."/>
            <person name="Spraker J."/>
            <person name="Barnes I."/>
            <person name="Buitendag C."/>
            <person name="Ceriani C."/>
            <person name="Del Mar Angel L."/>
            <person name="du Plessis D."/>
            <person name="Fuchs T."/>
            <person name="Gasser K."/>
            <person name="Kramer D."/>
            <person name="Li W."/>
            <person name="Munsamy K."/>
            <person name="Piso A."/>
            <person name="Price J.L."/>
            <person name="Sonnekus B."/>
            <person name="Thomas C."/>
            <person name="van der Nest A."/>
            <person name="van Dijk A."/>
            <person name="van Heerden A."/>
            <person name="van Vuuren N."/>
            <person name="Yilmaz N."/>
            <person name="Duong T.A."/>
            <person name="van der Merwe N.A."/>
            <person name="Wingfield M.J."/>
            <person name="Wingfield B.D."/>
        </authorList>
    </citation>
    <scope>NUCLEOTIDE SEQUENCE [LARGE SCALE GENOMIC DNA]</scope>
    <source>
        <strain evidence="3 4">CMW 5346</strain>
    </source>
</reference>
<gene>
    <name evidence="3" type="ORF">Sste5346_003060</name>
</gene>
<feature type="compositionally biased region" description="Polar residues" evidence="1">
    <location>
        <begin position="459"/>
        <end position="471"/>
    </location>
</feature>
<evidence type="ECO:0008006" key="5">
    <source>
        <dbReference type="Google" id="ProtNLM"/>
    </source>
</evidence>
<keyword evidence="2" id="KW-0472">Membrane</keyword>
<feature type="transmembrane region" description="Helical" evidence="2">
    <location>
        <begin position="49"/>
        <end position="78"/>
    </location>
</feature>
<organism evidence="3 4">
    <name type="scientific">Sporothrix stenoceras</name>
    <dbReference type="NCBI Taxonomy" id="5173"/>
    <lineage>
        <taxon>Eukaryota</taxon>
        <taxon>Fungi</taxon>
        <taxon>Dikarya</taxon>
        <taxon>Ascomycota</taxon>
        <taxon>Pezizomycotina</taxon>
        <taxon>Sordariomycetes</taxon>
        <taxon>Sordariomycetidae</taxon>
        <taxon>Ophiostomatales</taxon>
        <taxon>Ophiostomataceae</taxon>
        <taxon>Sporothrix</taxon>
    </lineage>
</organism>
<evidence type="ECO:0000256" key="2">
    <source>
        <dbReference type="SAM" id="Phobius"/>
    </source>
</evidence>
<dbReference type="Proteomes" id="UP001583186">
    <property type="component" value="Unassembled WGS sequence"/>
</dbReference>
<dbReference type="PANTHER" id="PTHR38421:SF1">
    <property type="entry name" value="TRANSMEMBRANE PROTEIN"/>
    <property type="match status" value="1"/>
</dbReference>
<feature type="transmembrane region" description="Helical" evidence="2">
    <location>
        <begin position="210"/>
        <end position="230"/>
    </location>
</feature>